<dbReference type="SUPFAM" id="SSF56112">
    <property type="entry name" value="Protein kinase-like (PK-like)"/>
    <property type="match status" value="1"/>
</dbReference>
<dbReference type="Pfam" id="PF04655">
    <property type="entry name" value="APH_6_hur"/>
    <property type="match status" value="1"/>
</dbReference>
<dbReference type="InterPro" id="IPR011009">
    <property type="entry name" value="Kinase-like_dom_sf"/>
</dbReference>
<evidence type="ECO:0000313" key="1">
    <source>
        <dbReference type="EMBL" id="MFC4818762.1"/>
    </source>
</evidence>
<name>A0ABV9QPB6_9GAMM</name>
<dbReference type="RefSeq" id="WP_380018492.1">
    <property type="nucleotide sequence ID" value="NZ_JBHSHD010000002.1"/>
</dbReference>
<reference evidence="2" key="1">
    <citation type="journal article" date="2019" name="Int. J. Syst. Evol. Microbiol.">
        <title>The Global Catalogue of Microorganisms (GCM) 10K type strain sequencing project: providing services to taxonomists for standard genome sequencing and annotation.</title>
        <authorList>
            <consortium name="The Broad Institute Genomics Platform"/>
            <consortium name="The Broad Institute Genome Sequencing Center for Infectious Disease"/>
            <person name="Wu L."/>
            <person name="Ma J."/>
        </authorList>
    </citation>
    <scope>NUCLEOTIDE SEQUENCE [LARGE SCALE GENOMIC DNA]</scope>
    <source>
        <strain evidence="2">CCUG 30340</strain>
    </source>
</reference>
<gene>
    <name evidence="1" type="ORF">ACFO6Q_00385</name>
</gene>
<dbReference type="Proteomes" id="UP001595886">
    <property type="component" value="Unassembled WGS sequence"/>
</dbReference>
<dbReference type="InterPro" id="IPR006748">
    <property type="entry name" value="NH2Glyco/OHUrea_AB-resist_kin"/>
</dbReference>
<comment type="caution">
    <text evidence="1">The sequence shown here is derived from an EMBL/GenBank/DDBJ whole genome shotgun (WGS) entry which is preliminary data.</text>
</comment>
<keyword evidence="2" id="KW-1185">Reference proteome</keyword>
<sequence>MTRATGSSIFDDWLLRWNLRVDGEPISTHCSDLLPVRFGAEPAMLKIAREPDTRWAWLLMEYWGGEGAARVFAHDGDALLLERAMGTRSLARMTYDGRDDEAIGILCAAAARLHAPRPRPLPDQLLPLREWFAPLAPAARAHGGILARADAVASELFARPREPVTLHGDLHHENVLDGTERGWLAIDPMRLYGERGFDFVNLMRNPDPHEDIGLKRERFARRVDLIVEAAGIERERLLQWTLAFAGLSAAWILGDGDEPAADFAVAGMALAELG</sequence>
<accession>A0ABV9QPB6</accession>
<organism evidence="1 2">
    <name type="scientific">Dokdonella ginsengisoli</name>
    <dbReference type="NCBI Taxonomy" id="363846"/>
    <lineage>
        <taxon>Bacteria</taxon>
        <taxon>Pseudomonadati</taxon>
        <taxon>Pseudomonadota</taxon>
        <taxon>Gammaproteobacteria</taxon>
        <taxon>Lysobacterales</taxon>
        <taxon>Rhodanobacteraceae</taxon>
        <taxon>Dokdonella</taxon>
    </lineage>
</organism>
<protein>
    <submittedName>
        <fullName evidence="1">Aminoglycoside phosphotransferase family protein</fullName>
    </submittedName>
</protein>
<dbReference type="EMBL" id="JBHSHD010000002">
    <property type="protein sequence ID" value="MFC4818762.1"/>
    <property type="molecule type" value="Genomic_DNA"/>
</dbReference>
<evidence type="ECO:0000313" key="2">
    <source>
        <dbReference type="Proteomes" id="UP001595886"/>
    </source>
</evidence>
<proteinExistence type="predicted"/>
<dbReference type="Gene3D" id="3.90.1200.10">
    <property type="match status" value="1"/>
</dbReference>